<proteinExistence type="predicted"/>
<dbReference type="EMBL" id="BJYS01000005">
    <property type="protein sequence ID" value="GEO03300.1"/>
    <property type="molecule type" value="Genomic_DNA"/>
</dbReference>
<accession>A0A512AUD4</accession>
<sequence>MLMFLAMKKIFIGRALLLLLFLLANLTGTLAQNKPTLQIRFSPLNVLDLRAATLQFGAQATLKSRIGFSIDYGLPYKGLSKQFVKNEEYQYRNHEYFKLRGEIIYFFPAAWGHDKANVKPYVSTAVFFSPEEYRKTDNWLVKPDGDYHYEYSDVNRRMWGTCLKVGLEYYLGQRFLLDAFVGPGLRWIKVDHQTFGEQPGDYKEPVDFYFEPVDRQEGKFRRLHLGFNVKLGFVMIK</sequence>
<gene>
    <name evidence="1" type="ORF">AAE02nite_09640</name>
</gene>
<evidence type="ECO:0008006" key="3">
    <source>
        <dbReference type="Google" id="ProtNLM"/>
    </source>
</evidence>
<dbReference type="Proteomes" id="UP000321532">
    <property type="component" value="Unassembled WGS sequence"/>
</dbReference>
<keyword evidence="2" id="KW-1185">Reference proteome</keyword>
<dbReference type="AlphaFoldDB" id="A0A512AUD4"/>
<evidence type="ECO:0000313" key="1">
    <source>
        <dbReference type="EMBL" id="GEO03300.1"/>
    </source>
</evidence>
<reference evidence="1 2" key="1">
    <citation type="submission" date="2019-07" db="EMBL/GenBank/DDBJ databases">
        <title>Whole genome shotgun sequence of Adhaeribacter aerolatus NBRC 106133.</title>
        <authorList>
            <person name="Hosoyama A."/>
            <person name="Uohara A."/>
            <person name="Ohji S."/>
            <person name="Ichikawa N."/>
        </authorList>
    </citation>
    <scope>NUCLEOTIDE SEQUENCE [LARGE SCALE GENOMIC DNA]</scope>
    <source>
        <strain evidence="1 2">NBRC 106133</strain>
    </source>
</reference>
<protein>
    <recommendedName>
        <fullName evidence="3">DUF3575 domain-containing protein</fullName>
    </recommendedName>
</protein>
<organism evidence="1 2">
    <name type="scientific">Adhaeribacter aerolatus</name>
    <dbReference type="NCBI Taxonomy" id="670289"/>
    <lineage>
        <taxon>Bacteria</taxon>
        <taxon>Pseudomonadati</taxon>
        <taxon>Bacteroidota</taxon>
        <taxon>Cytophagia</taxon>
        <taxon>Cytophagales</taxon>
        <taxon>Hymenobacteraceae</taxon>
        <taxon>Adhaeribacter</taxon>
    </lineage>
</organism>
<name>A0A512AUD4_9BACT</name>
<comment type="caution">
    <text evidence="1">The sequence shown here is derived from an EMBL/GenBank/DDBJ whole genome shotgun (WGS) entry which is preliminary data.</text>
</comment>
<evidence type="ECO:0000313" key="2">
    <source>
        <dbReference type="Proteomes" id="UP000321532"/>
    </source>
</evidence>